<protein>
    <submittedName>
        <fullName evidence="2">Uncharacterized protein</fullName>
    </submittedName>
</protein>
<name>K9XQ37_STAC7</name>
<feature type="transmembrane region" description="Helical" evidence="1">
    <location>
        <begin position="121"/>
        <end position="140"/>
    </location>
</feature>
<dbReference type="eggNOG" id="ENOG5032VUV">
    <property type="taxonomic scope" value="Bacteria"/>
</dbReference>
<dbReference type="STRING" id="111780.Sta7437_0555"/>
<dbReference type="HOGENOM" id="CLU_1814873_0_0_3"/>
<dbReference type="KEGG" id="scs:Sta7437_0555"/>
<dbReference type="RefSeq" id="WP_015191829.1">
    <property type="nucleotide sequence ID" value="NC_019748.1"/>
</dbReference>
<reference evidence="3" key="1">
    <citation type="journal article" date="2013" name="Proc. Natl. Acad. Sci. U.S.A.">
        <title>Improving the coverage of the cyanobacterial phylum using diversity-driven genome sequencing.</title>
        <authorList>
            <person name="Shih P.M."/>
            <person name="Wu D."/>
            <person name="Latifi A."/>
            <person name="Axen S.D."/>
            <person name="Fewer D.P."/>
            <person name="Talla E."/>
            <person name="Calteau A."/>
            <person name="Cai F."/>
            <person name="Tandeau de Marsac N."/>
            <person name="Rippka R."/>
            <person name="Herdman M."/>
            <person name="Sivonen K."/>
            <person name="Coursin T."/>
            <person name="Laurent T."/>
            <person name="Goodwin L."/>
            <person name="Nolan M."/>
            <person name="Davenport K.W."/>
            <person name="Han C.S."/>
            <person name="Rubin E.M."/>
            <person name="Eisen J.A."/>
            <person name="Woyke T."/>
            <person name="Gugger M."/>
            <person name="Kerfeld C.A."/>
        </authorList>
    </citation>
    <scope>NUCLEOTIDE SEQUENCE [LARGE SCALE GENOMIC DNA]</scope>
    <source>
        <strain evidence="3">ATCC 29371 / PCC 7437</strain>
    </source>
</reference>
<feature type="transmembrane region" description="Helical" evidence="1">
    <location>
        <begin position="52"/>
        <end position="72"/>
    </location>
</feature>
<evidence type="ECO:0000313" key="3">
    <source>
        <dbReference type="Proteomes" id="UP000010473"/>
    </source>
</evidence>
<keyword evidence="1" id="KW-1133">Transmembrane helix</keyword>
<dbReference type="AlphaFoldDB" id="K9XQ37"/>
<dbReference type="EMBL" id="CP003653">
    <property type="protein sequence ID" value="AFZ34156.1"/>
    <property type="molecule type" value="Genomic_DNA"/>
</dbReference>
<feature type="transmembrane region" description="Helical" evidence="1">
    <location>
        <begin position="78"/>
        <end position="95"/>
    </location>
</feature>
<keyword evidence="3" id="KW-1185">Reference proteome</keyword>
<dbReference type="OrthoDB" id="574412at2"/>
<proteinExistence type="predicted"/>
<sequence>MADILILLLEWFFRIFGIFWIVGGLIAFKMAQEANFIDSAIESLTQEKEDKLVSQFLLISSLLTLLSGIGLAIASRLVIFPLSLLVAVQVFYFTIQRQRFISANTEELREQAQISPKTKNAFIVSLIVTAIAFVGIWLSVLQ</sequence>
<organism evidence="2 3">
    <name type="scientific">Stanieria cyanosphaera (strain ATCC 29371 / PCC 7437)</name>
    <dbReference type="NCBI Taxonomy" id="111780"/>
    <lineage>
        <taxon>Bacteria</taxon>
        <taxon>Bacillati</taxon>
        <taxon>Cyanobacteriota</taxon>
        <taxon>Cyanophyceae</taxon>
        <taxon>Pleurocapsales</taxon>
        <taxon>Dermocarpellaceae</taxon>
        <taxon>Stanieria</taxon>
    </lineage>
</organism>
<accession>K9XQ37</accession>
<gene>
    <name evidence="2" type="ordered locus">Sta7437_0555</name>
</gene>
<evidence type="ECO:0000313" key="2">
    <source>
        <dbReference type="EMBL" id="AFZ34156.1"/>
    </source>
</evidence>
<feature type="transmembrane region" description="Helical" evidence="1">
    <location>
        <begin position="12"/>
        <end position="31"/>
    </location>
</feature>
<evidence type="ECO:0000256" key="1">
    <source>
        <dbReference type="SAM" id="Phobius"/>
    </source>
</evidence>
<keyword evidence="1" id="KW-0472">Membrane</keyword>
<keyword evidence="1" id="KW-0812">Transmembrane</keyword>
<dbReference type="Proteomes" id="UP000010473">
    <property type="component" value="Chromosome"/>
</dbReference>